<dbReference type="STRING" id="465820.NS263_11080"/>
<evidence type="ECO:0000256" key="1">
    <source>
        <dbReference type="SAM" id="Coils"/>
    </source>
</evidence>
<proteinExistence type="predicted"/>
<dbReference type="AlphaFoldDB" id="A0A147DQY6"/>
<feature type="coiled-coil region" evidence="1">
    <location>
        <begin position="60"/>
        <end position="87"/>
    </location>
</feature>
<dbReference type="InterPro" id="IPR002514">
    <property type="entry name" value="Transposase_8"/>
</dbReference>
<dbReference type="SUPFAM" id="SSF46689">
    <property type="entry name" value="Homeodomain-like"/>
    <property type="match status" value="1"/>
</dbReference>
<sequence length="98" mass="10938">MVKAYPEEFCRDVIAVARRGETSVRQVAKDFGVSESCLARWLRLADRDDGTSAGAAPSATAVEQAELREAQKRIRLLEQENEILRRAAAYFAQSQLPK</sequence>
<keyword evidence="1" id="KW-0175">Coiled coil</keyword>
<gene>
    <name evidence="2" type="ORF">NS359_08055</name>
</gene>
<accession>A0A147DQY6</accession>
<dbReference type="EMBL" id="LDRC01000039">
    <property type="protein sequence ID" value="KTR52034.1"/>
    <property type="molecule type" value="Genomic_DNA"/>
</dbReference>
<dbReference type="Proteomes" id="UP000072763">
    <property type="component" value="Unassembled WGS sequence"/>
</dbReference>
<dbReference type="Gene3D" id="1.10.10.60">
    <property type="entry name" value="Homeodomain-like"/>
    <property type="match status" value="1"/>
</dbReference>
<comment type="caution">
    <text evidence="2">The sequence shown here is derived from an EMBL/GenBank/DDBJ whole genome shotgun (WGS) entry which is preliminary data.</text>
</comment>
<dbReference type="GO" id="GO:0003677">
    <property type="term" value="F:DNA binding"/>
    <property type="evidence" value="ECO:0007669"/>
    <property type="project" value="InterPro"/>
</dbReference>
<organism evidence="2 3">
    <name type="scientific">Curtobacterium oceanosedimentum</name>
    <dbReference type="NCBI Taxonomy" id="465820"/>
    <lineage>
        <taxon>Bacteria</taxon>
        <taxon>Bacillati</taxon>
        <taxon>Actinomycetota</taxon>
        <taxon>Actinomycetes</taxon>
        <taxon>Micrococcales</taxon>
        <taxon>Microbacteriaceae</taxon>
        <taxon>Curtobacterium</taxon>
    </lineage>
</organism>
<name>A0A147DQY6_9MICO</name>
<dbReference type="GO" id="GO:0004803">
    <property type="term" value="F:transposase activity"/>
    <property type="evidence" value="ECO:0007669"/>
    <property type="project" value="InterPro"/>
</dbReference>
<evidence type="ECO:0000313" key="2">
    <source>
        <dbReference type="EMBL" id="KTR52034.1"/>
    </source>
</evidence>
<dbReference type="GO" id="GO:0006313">
    <property type="term" value="P:DNA transposition"/>
    <property type="evidence" value="ECO:0007669"/>
    <property type="project" value="InterPro"/>
</dbReference>
<dbReference type="InterPro" id="IPR009057">
    <property type="entry name" value="Homeodomain-like_sf"/>
</dbReference>
<protein>
    <submittedName>
        <fullName evidence="2">Transposase</fullName>
    </submittedName>
</protein>
<dbReference type="Pfam" id="PF01527">
    <property type="entry name" value="HTH_Tnp_1"/>
    <property type="match status" value="1"/>
</dbReference>
<reference evidence="2 3" key="1">
    <citation type="journal article" date="2016" name="Front. Microbiol.">
        <title>Genomic Resource of Rice Seed Associated Bacteria.</title>
        <authorList>
            <person name="Midha S."/>
            <person name="Bansal K."/>
            <person name="Sharma S."/>
            <person name="Kumar N."/>
            <person name="Patil P.P."/>
            <person name="Chaudhry V."/>
            <person name="Patil P.B."/>
        </authorList>
    </citation>
    <scope>NUCLEOTIDE SEQUENCE [LARGE SCALE GENOMIC DNA]</scope>
    <source>
        <strain evidence="2 3">NS359</strain>
    </source>
</reference>
<dbReference type="PATRIC" id="fig|465820.4.peg.1706"/>
<evidence type="ECO:0000313" key="3">
    <source>
        <dbReference type="Proteomes" id="UP000072763"/>
    </source>
</evidence>